<protein>
    <submittedName>
        <fullName evidence="2">Uncharacterized protein</fullName>
    </submittedName>
</protein>
<gene>
    <name evidence="2" type="ORF">J5Y10_23200</name>
</gene>
<evidence type="ECO:0000256" key="1">
    <source>
        <dbReference type="SAM" id="MobiDB-lite"/>
    </source>
</evidence>
<dbReference type="RefSeq" id="WP_209376506.1">
    <property type="nucleotide sequence ID" value="NZ_JAGIZA010000020.1"/>
</dbReference>
<name>A0A940N5X7_9PROT</name>
<dbReference type="AlphaFoldDB" id="A0A940N5X7"/>
<proteinExistence type="predicted"/>
<organism evidence="2 3">
    <name type="scientific">Roseomonas indoligenes</name>
    <dbReference type="NCBI Taxonomy" id="2820811"/>
    <lineage>
        <taxon>Bacteria</taxon>
        <taxon>Pseudomonadati</taxon>
        <taxon>Pseudomonadota</taxon>
        <taxon>Alphaproteobacteria</taxon>
        <taxon>Acetobacterales</taxon>
        <taxon>Roseomonadaceae</taxon>
        <taxon>Roseomonas</taxon>
    </lineage>
</organism>
<dbReference type="EMBL" id="JAGIZA010000020">
    <property type="protein sequence ID" value="MBP0495710.1"/>
    <property type="molecule type" value="Genomic_DNA"/>
</dbReference>
<feature type="region of interest" description="Disordered" evidence="1">
    <location>
        <begin position="1"/>
        <end position="24"/>
    </location>
</feature>
<accession>A0A940N5X7</accession>
<evidence type="ECO:0000313" key="3">
    <source>
        <dbReference type="Proteomes" id="UP000677537"/>
    </source>
</evidence>
<evidence type="ECO:0000313" key="2">
    <source>
        <dbReference type="EMBL" id="MBP0495710.1"/>
    </source>
</evidence>
<feature type="compositionally biased region" description="Basic and acidic residues" evidence="1">
    <location>
        <begin position="1"/>
        <end position="10"/>
    </location>
</feature>
<keyword evidence="3" id="KW-1185">Reference proteome</keyword>
<dbReference type="Proteomes" id="UP000677537">
    <property type="component" value="Unassembled WGS sequence"/>
</dbReference>
<comment type="caution">
    <text evidence="2">The sequence shown here is derived from an EMBL/GenBank/DDBJ whole genome shotgun (WGS) entry which is preliminary data.</text>
</comment>
<sequence length="193" mass="21706">MSRRIVDPRDTPNTSLPRKQRNRRESLSYRICIGPFGILQRAPKEARHARDDQRRAPALQGAALMAMPRYTPTEEQRRVVKTMAAYGIPQDAIAKVVHCSEPTLRRAYRHELDTAVHEANARVAQCLYQQATTPGNVAASIFWLKARAGWREKQVHEVSGPNGAPLPSPNLVVSFVQPDQRDRLPNVIEGDRG</sequence>
<reference evidence="2" key="1">
    <citation type="submission" date="2021-03" db="EMBL/GenBank/DDBJ databases">
        <authorList>
            <person name="So Y."/>
        </authorList>
    </citation>
    <scope>NUCLEOTIDE SEQUENCE</scope>
    <source>
        <strain evidence="2">SG15</strain>
    </source>
</reference>